<reference evidence="1" key="1">
    <citation type="submission" date="2022-10" db="EMBL/GenBank/DDBJ databases">
        <title>Culturing micro-colonial fungi from biological soil crusts in the Mojave desert and describing Neophaeococcomyces mojavensis, and introducing the new genera and species Taxawa tesnikishii.</title>
        <authorList>
            <person name="Kurbessoian T."/>
            <person name="Stajich J.E."/>
        </authorList>
    </citation>
    <scope>NUCLEOTIDE SEQUENCE</scope>
    <source>
        <strain evidence="1">JES_112</strain>
    </source>
</reference>
<keyword evidence="2" id="KW-1185">Reference proteome</keyword>
<accession>A0ACC2ZYV9</accession>
<proteinExistence type="predicted"/>
<evidence type="ECO:0000313" key="1">
    <source>
        <dbReference type="EMBL" id="KAJ9652822.1"/>
    </source>
</evidence>
<gene>
    <name evidence="1" type="ORF">H2198_007952</name>
</gene>
<name>A0ACC2ZYV9_9EURO</name>
<protein>
    <submittedName>
        <fullName evidence="1">Uncharacterized protein</fullName>
    </submittedName>
</protein>
<dbReference type="EMBL" id="JAPDRQ010000181">
    <property type="protein sequence ID" value="KAJ9652822.1"/>
    <property type="molecule type" value="Genomic_DNA"/>
</dbReference>
<dbReference type="Proteomes" id="UP001172386">
    <property type="component" value="Unassembled WGS sequence"/>
</dbReference>
<sequence>MAPQYELYSYFRSSCSARVRIAAHFKGIELEYKFIHLLNNDQQSSDYIGLNPSKTVPTLVIRENGKELLIRQSVAILEYFEERHPELPKLLPPASDPEARAKVRELVNIVACDIQPVTNLKVLNKVRPLGVEAQEWQHEWMSVGLEAFEKVVQLSAGKFAVGDEVTMADAVLAPAVDNAIRFKVDISRYPTVARIYGESGKLEAFQKGGWKAQPDTPAELRS</sequence>
<comment type="caution">
    <text evidence="1">The sequence shown here is derived from an EMBL/GenBank/DDBJ whole genome shotgun (WGS) entry which is preliminary data.</text>
</comment>
<organism evidence="1 2">
    <name type="scientific">Neophaeococcomyces mojaviensis</name>
    <dbReference type="NCBI Taxonomy" id="3383035"/>
    <lineage>
        <taxon>Eukaryota</taxon>
        <taxon>Fungi</taxon>
        <taxon>Dikarya</taxon>
        <taxon>Ascomycota</taxon>
        <taxon>Pezizomycotina</taxon>
        <taxon>Eurotiomycetes</taxon>
        <taxon>Chaetothyriomycetidae</taxon>
        <taxon>Chaetothyriales</taxon>
        <taxon>Chaetothyriales incertae sedis</taxon>
        <taxon>Neophaeococcomyces</taxon>
    </lineage>
</organism>
<evidence type="ECO:0000313" key="2">
    <source>
        <dbReference type="Proteomes" id="UP001172386"/>
    </source>
</evidence>